<dbReference type="GO" id="GO:0006508">
    <property type="term" value="P:proteolysis"/>
    <property type="evidence" value="ECO:0007669"/>
    <property type="project" value="UniProtKB-KW"/>
</dbReference>
<dbReference type="AlphaFoldDB" id="A0A1F5N7U5"/>
<evidence type="ECO:0000256" key="1">
    <source>
        <dbReference type="ARBA" id="ARBA00010541"/>
    </source>
</evidence>
<proteinExistence type="inferred from homology"/>
<dbReference type="InterPro" id="IPR009003">
    <property type="entry name" value="Peptidase_S1_PA"/>
</dbReference>
<comment type="caution">
    <text evidence="6">The sequence shown here is derived from an EMBL/GenBank/DDBJ whole genome shotgun (WGS) entry which is preliminary data.</text>
</comment>
<dbReference type="InterPro" id="IPR001478">
    <property type="entry name" value="PDZ"/>
</dbReference>
<gene>
    <name evidence="6" type="ORF">A2717_03480</name>
</gene>
<name>A0A1F5N7U5_9BACT</name>
<keyword evidence="3" id="KW-0378">Hydrolase</keyword>
<dbReference type="PANTHER" id="PTHR22939:SF129">
    <property type="entry name" value="SERINE PROTEASE HTRA2, MITOCHONDRIAL"/>
    <property type="match status" value="1"/>
</dbReference>
<evidence type="ECO:0000313" key="7">
    <source>
        <dbReference type="Proteomes" id="UP000177610"/>
    </source>
</evidence>
<keyword evidence="4" id="KW-1133">Transmembrane helix</keyword>
<dbReference type="EMBL" id="MFEH01000005">
    <property type="protein sequence ID" value="OGE73668.1"/>
    <property type="molecule type" value="Genomic_DNA"/>
</dbReference>
<keyword evidence="4" id="KW-0472">Membrane</keyword>
<dbReference type="STRING" id="1817821.A2717_03480"/>
<dbReference type="PANTHER" id="PTHR22939">
    <property type="entry name" value="SERINE PROTEASE FAMILY S1C HTRA-RELATED"/>
    <property type="match status" value="1"/>
</dbReference>
<evidence type="ECO:0000256" key="3">
    <source>
        <dbReference type="ARBA" id="ARBA00022801"/>
    </source>
</evidence>
<feature type="transmembrane region" description="Helical" evidence="4">
    <location>
        <begin position="6"/>
        <end position="29"/>
    </location>
</feature>
<dbReference type="SUPFAM" id="SSF50156">
    <property type="entry name" value="PDZ domain-like"/>
    <property type="match status" value="1"/>
</dbReference>
<organism evidence="6 7">
    <name type="scientific">Candidatus Doudnabacteria bacterium RIFCSPHIGHO2_01_FULL_41_86</name>
    <dbReference type="NCBI Taxonomy" id="1817821"/>
    <lineage>
        <taxon>Bacteria</taxon>
        <taxon>Candidatus Doudnaibacteriota</taxon>
    </lineage>
</organism>
<reference evidence="6 7" key="1">
    <citation type="journal article" date="2016" name="Nat. Commun.">
        <title>Thousands of microbial genomes shed light on interconnected biogeochemical processes in an aquifer system.</title>
        <authorList>
            <person name="Anantharaman K."/>
            <person name="Brown C.T."/>
            <person name="Hug L.A."/>
            <person name="Sharon I."/>
            <person name="Castelle C.J."/>
            <person name="Probst A.J."/>
            <person name="Thomas B.C."/>
            <person name="Singh A."/>
            <person name="Wilkins M.J."/>
            <person name="Karaoz U."/>
            <person name="Brodie E.L."/>
            <person name="Williams K.H."/>
            <person name="Hubbard S.S."/>
            <person name="Banfield J.F."/>
        </authorList>
    </citation>
    <scope>NUCLEOTIDE SEQUENCE [LARGE SCALE GENOMIC DNA]</scope>
</reference>
<dbReference type="Gene3D" id="2.40.10.120">
    <property type="match status" value="1"/>
</dbReference>
<evidence type="ECO:0000256" key="4">
    <source>
        <dbReference type="SAM" id="Phobius"/>
    </source>
</evidence>
<evidence type="ECO:0000313" key="6">
    <source>
        <dbReference type="EMBL" id="OGE73668.1"/>
    </source>
</evidence>
<keyword evidence="2" id="KW-0645">Protease</keyword>
<comment type="similarity">
    <text evidence="1">Belongs to the peptidase S1C family.</text>
</comment>
<keyword evidence="4" id="KW-0812">Transmembrane</keyword>
<dbReference type="Gene3D" id="2.30.42.10">
    <property type="match status" value="1"/>
</dbReference>
<sequence length="352" mass="37958">MNKKQALNIILISFFVGALGSILLGRFFIPWMASVTRWETLNRLVTSSPIIINRTTEVQLNEGVNLVELGKQLTGITVSIYNDSIFQGLGTIMSSDGLIFTSRNSIRESNQVRVVLSDGRIFEGLVRAADPKSDLVILTIQAEGLPTASFGSSFDLTTGQRVVTTGIANRVLEREFNSGLVTNSVLNNKGLAQTISSERLADGFGTDLRLLSNYSGAPVANLDGRLVGMIANDKNEIIIAENLQTALNSYLQSGKITRPTLGIEYTTLSGLQAGIQNSPKTGIVILGVGKSSPAALAGILAKDLIFEVNGKNFDNTSFEQILNQSNTTDQLKIKLLRGTKEIELTVNLKPTP</sequence>
<evidence type="ECO:0000256" key="2">
    <source>
        <dbReference type="ARBA" id="ARBA00022670"/>
    </source>
</evidence>
<dbReference type="Pfam" id="PF13365">
    <property type="entry name" value="Trypsin_2"/>
    <property type="match status" value="1"/>
</dbReference>
<accession>A0A1F5N7U5</accession>
<dbReference type="Pfam" id="PF13180">
    <property type="entry name" value="PDZ_2"/>
    <property type="match status" value="1"/>
</dbReference>
<dbReference type="PRINTS" id="PR00834">
    <property type="entry name" value="PROTEASES2C"/>
</dbReference>
<dbReference type="Proteomes" id="UP000177610">
    <property type="component" value="Unassembled WGS sequence"/>
</dbReference>
<dbReference type="InterPro" id="IPR036034">
    <property type="entry name" value="PDZ_sf"/>
</dbReference>
<protein>
    <recommendedName>
        <fullName evidence="5">PDZ domain-containing protein</fullName>
    </recommendedName>
</protein>
<dbReference type="SMART" id="SM00228">
    <property type="entry name" value="PDZ"/>
    <property type="match status" value="1"/>
</dbReference>
<dbReference type="GO" id="GO:0004252">
    <property type="term" value="F:serine-type endopeptidase activity"/>
    <property type="evidence" value="ECO:0007669"/>
    <property type="project" value="InterPro"/>
</dbReference>
<feature type="domain" description="PDZ" evidence="5">
    <location>
        <begin position="259"/>
        <end position="339"/>
    </location>
</feature>
<evidence type="ECO:0000259" key="5">
    <source>
        <dbReference type="SMART" id="SM00228"/>
    </source>
</evidence>
<dbReference type="SUPFAM" id="SSF50494">
    <property type="entry name" value="Trypsin-like serine proteases"/>
    <property type="match status" value="1"/>
</dbReference>
<dbReference type="InterPro" id="IPR001940">
    <property type="entry name" value="Peptidase_S1C"/>
</dbReference>